<dbReference type="InterPro" id="IPR011993">
    <property type="entry name" value="PH-like_dom_sf"/>
</dbReference>
<dbReference type="PROSITE" id="PS50196">
    <property type="entry name" value="RANBD1"/>
    <property type="match status" value="1"/>
</dbReference>
<dbReference type="EMBL" id="SFCI01000237">
    <property type="protein sequence ID" value="TFY81209.1"/>
    <property type="molecule type" value="Genomic_DNA"/>
</dbReference>
<accession>A0A4Z0A5L0</accession>
<dbReference type="Pfam" id="PF00638">
    <property type="entry name" value="Ran_BP1"/>
    <property type="match status" value="1"/>
</dbReference>
<feature type="non-terminal residue" evidence="2">
    <location>
        <position position="1"/>
    </location>
</feature>
<comment type="caution">
    <text evidence="2">The sequence shown here is derived from an EMBL/GenBank/DDBJ whole genome shotgun (WGS) entry which is preliminary data.</text>
</comment>
<name>A0A4Z0A5L0_9AGAM</name>
<protein>
    <recommendedName>
        <fullName evidence="1">RanBD1 domain-containing protein</fullName>
    </recommendedName>
</protein>
<dbReference type="PANTHER" id="PTHR38697:SF1">
    <property type="entry name" value="NUCLEAR PORE COMPLEX PROTEIN SIMILAR TO S. CEREVISIAE NUP2 (EUROFUNG)"/>
    <property type="match status" value="1"/>
</dbReference>
<gene>
    <name evidence="2" type="ORF">EWM64_g2795</name>
</gene>
<reference evidence="2 3" key="1">
    <citation type="submission" date="2019-02" db="EMBL/GenBank/DDBJ databases">
        <title>Genome sequencing of the rare red list fungi Hericium alpestre (H. flagellum).</title>
        <authorList>
            <person name="Buettner E."/>
            <person name="Kellner H."/>
        </authorList>
    </citation>
    <scope>NUCLEOTIDE SEQUENCE [LARGE SCALE GENOMIC DNA]</scope>
    <source>
        <strain evidence="2 3">DSM 108284</strain>
    </source>
</reference>
<dbReference type="Gene3D" id="2.30.29.30">
    <property type="entry name" value="Pleckstrin-homology domain (PH domain)/Phosphotyrosine-binding domain (PTB)"/>
    <property type="match status" value="1"/>
</dbReference>
<dbReference type="InterPro" id="IPR000156">
    <property type="entry name" value="Ran_bind_dom"/>
</dbReference>
<dbReference type="STRING" id="135208.A0A4Z0A5L0"/>
<feature type="domain" description="RanBD1" evidence="1">
    <location>
        <begin position="12"/>
        <end position="130"/>
    </location>
</feature>
<dbReference type="InterPro" id="IPR053074">
    <property type="entry name" value="NPC_Nucleoporin"/>
</dbReference>
<keyword evidence="3" id="KW-1185">Reference proteome</keyword>
<dbReference type="SUPFAM" id="SSF50729">
    <property type="entry name" value="PH domain-like"/>
    <property type="match status" value="1"/>
</dbReference>
<dbReference type="PANTHER" id="PTHR38697">
    <property type="entry name" value="NUCLEAR PORE COMPLEX PROTEIN SIMILAR TO S. CEREVISIAE NUP2 (EUROFUNG)"/>
    <property type="match status" value="1"/>
</dbReference>
<evidence type="ECO:0000259" key="1">
    <source>
        <dbReference type="PROSITE" id="PS50196"/>
    </source>
</evidence>
<sequence length="132" mass="14575">VSPGLHDQEGEGEEDEDTVHAVKTKVFKLTEGKDKEKRWGDMGVGILRLKKHKTTGARRMILRQSTTGKIIINFRIYPGLSPTLGKKNAVSFIGHGEDGAAIPYMLRFSKPEDGSELKATIEREVAAVKEAE</sequence>
<dbReference type="OrthoDB" id="185618at2759"/>
<dbReference type="AlphaFoldDB" id="A0A4Z0A5L0"/>
<organism evidence="2 3">
    <name type="scientific">Hericium alpestre</name>
    <dbReference type="NCBI Taxonomy" id="135208"/>
    <lineage>
        <taxon>Eukaryota</taxon>
        <taxon>Fungi</taxon>
        <taxon>Dikarya</taxon>
        <taxon>Basidiomycota</taxon>
        <taxon>Agaricomycotina</taxon>
        <taxon>Agaricomycetes</taxon>
        <taxon>Russulales</taxon>
        <taxon>Hericiaceae</taxon>
        <taxon>Hericium</taxon>
    </lineage>
</organism>
<dbReference type="SMART" id="SM00160">
    <property type="entry name" value="RanBD"/>
    <property type="match status" value="1"/>
</dbReference>
<evidence type="ECO:0000313" key="3">
    <source>
        <dbReference type="Proteomes" id="UP000298061"/>
    </source>
</evidence>
<proteinExistence type="predicted"/>
<dbReference type="Proteomes" id="UP000298061">
    <property type="component" value="Unassembled WGS sequence"/>
</dbReference>
<evidence type="ECO:0000313" key="2">
    <source>
        <dbReference type="EMBL" id="TFY81209.1"/>
    </source>
</evidence>
<dbReference type="CDD" id="cd13170">
    <property type="entry name" value="RanBD_NUP50"/>
    <property type="match status" value="1"/>
</dbReference>